<dbReference type="PANTHER" id="PTHR33883:SF7">
    <property type="entry name" value="OS04G0521600 PROTEIN"/>
    <property type="match status" value="1"/>
</dbReference>
<proteinExistence type="predicted"/>
<evidence type="ECO:0000313" key="2">
    <source>
        <dbReference type="EMBL" id="EEE61355.1"/>
    </source>
</evidence>
<dbReference type="PANTHER" id="PTHR33883">
    <property type="entry name" value="WPP DOMAIN-ASSOCIATED PROTEIN"/>
    <property type="match status" value="1"/>
</dbReference>
<evidence type="ECO:0000256" key="1">
    <source>
        <dbReference type="SAM" id="Coils"/>
    </source>
</evidence>
<accession>B9FG71</accession>
<keyword evidence="1" id="KW-0175">Coiled coil</keyword>
<protein>
    <submittedName>
        <fullName evidence="2">Uncharacterized protein</fullName>
    </submittedName>
</protein>
<dbReference type="Proteomes" id="UP000007752">
    <property type="component" value="Chromosome 4"/>
</dbReference>
<dbReference type="InterPro" id="IPR037490">
    <property type="entry name" value="WAP"/>
</dbReference>
<name>B9FG71_ORYSJ</name>
<reference evidence="2" key="1">
    <citation type="journal article" date="2005" name="PLoS Biol.">
        <title>The genomes of Oryza sativa: a history of duplications.</title>
        <authorList>
            <person name="Yu J."/>
            <person name="Wang J."/>
            <person name="Lin W."/>
            <person name="Li S."/>
            <person name="Li H."/>
            <person name="Zhou J."/>
            <person name="Ni P."/>
            <person name="Dong W."/>
            <person name="Hu S."/>
            <person name="Zeng C."/>
            <person name="Zhang J."/>
            <person name="Zhang Y."/>
            <person name="Li R."/>
            <person name="Xu Z."/>
            <person name="Li S."/>
            <person name="Li X."/>
            <person name="Zheng H."/>
            <person name="Cong L."/>
            <person name="Lin L."/>
            <person name="Yin J."/>
            <person name="Geng J."/>
            <person name="Li G."/>
            <person name="Shi J."/>
            <person name="Liu J."/>
            <person name="Lv H."/>
            <person name="Li J."/>
            <person name="Wang J."/>
            <person name="Deng Y."/>
            <person name="Ran L."/>
            <person name="Shi X."/>
            <person name="Wang X."/>
            <person name="Wu Q."/>
            <person name="Li C."/>
            <person name="Ren X."/>
            <person name="Wang J."/>
            <person name="Wang X."/>
            <person name="Li D."/>
            <person name="Liu D."/>
            <person name="Zhang X."/>
            <person name="Ji Z."/>
            <person name="Zhao W."/>
            <person name="Sun Y."/>
            <person name="Zhang Z."/>
            <person name="Bao J."/>
            <person name="Han Y."/>
            <person name="Dong L."/>
            <person name="Ji J."/>
            <person name="Chen P."/>
            <person name="Wu S."/>
            <person name="Liu J."/>
            <person name="Xiao Y."/>
            <person name="Bu D."/>
            <person name="Tan J."/>
            <person name="Yang L."/>
            <person name="Ye C."/>
            <person name="Zhang J."/>
            <person name="Xu J."/>
            <person name="Zhou Y."/>
            <person name="Yu Y."/>
            <person name="Zhang B."/>
            <person name="Zhuang S."/>
            <person name="Wei H."/>
            <person name="Liu B."/>
            <person name="Lei M."/>
            <person name="Yu H."/>
            <person name="Li Y."/>
            <person name="Xu H."/>
            <person name="Wei S."/>
            <person name="He X."/>
            <person name="Fang L."/>
            <person name="Zhang Z."/>
            <person name="Zhang Y."/>
            <person name="Huang X."/>
            <person name="Su Z."/>
            <person name="Tong W."/>
            <person name="Li J."/>
            <person name="Tong Z."/>
            <person name="Li S."/>
            <person name="Ye J."/>
            <person name="Wang L."/>
            <person name="Fang L."/>
            <person name="Lei T."/>
            <person name="Chen C."/>
            <person name="Chen H."/>
            <person name="Xu Z."/>
            <person name="Li H."/>
            <person name="Huang H."/>
            <person name="Zhang F."/>
            <person name="Xu H."/>
            <person name="Li N."/>
            <person name="Zhao C."/>
            <person name="Li S."/>
            <person name="Dong L."/>
            <person name="Huang Y."/>
            <person name="Li L."/>
            <person name="Xi Y."/>
            <person name="Qi Q."/>
            <person name="Li W."/>
            <person name="Zhang B."/>
            <person name="Hu W."/>
            <person name="Zhang Y."/>
            <person name="Tian X."/>
            <person name="Jiao Y."/>
            <person name="Liang X."/>
            <person name="Jin J."/>
            <person name="Gao L."/>
            <person name="Zheng W."/>
            <person name="Hao B."/>
            <person name="Liu S."/>
            <person name="Wang W."/>
            <person name="Yuan L."/>
            <person name="Cao M."/>
            <person name="McDermott J."/>
            <person name="Samudrala R."/>
            <person name="Wang J."/>
            <person name="Wong G.K."/>
            <person name="Yang H."/>
        </authorList>
    </citation>
    <scope>NUCLEOTIDE SEQUENCE [LARGE SCALE GENOMIC DNA]</scope>
</reference>
<dbReference type="EMBL" id="CM000141">
    <property type="protein sequence ID" value="EEE61355.1"/>
    <property type="molecule type" value="Genomic_DNA"/>
</dbReference>
<reference evidence="2" key="2">
    <citation type="submission" date="2008-12" db="EMBL/GenBank/DDBJ databases">
        <title>Improved gene annotation of the rice (Oryza sativa) genomes.</title>
        <authorList>
            <person name="Wang J."/>
            <person name="Li R."/>
            <person name="Fan W."/>
            <person name="Huang Q."/>
            <person name="Zhang J."/>
            <person name="Zhou Y."/>
            <person name="Hu Y."/>
            <person name="Zi S."/>
            <person name="Li J."/>
            <person name="Ni P."/>
            <person name="Zheng H."/>
            <person name="Zhang Y."/>
            <person name="Zhao M."/>
            <person name="Hao Q."/>
            <person name="McDermott J."/>
            <person name="Samudrala R."/>
            <person name="Kristiansen K."/>
            <person name="Wong G.K.-S."/>
        </authorList>
    </citation>
    <scope>NUCLEOTIDE SEQUENCE</scope>
</reference>
<organism evidence="2">
    <name type="scientific">Oryza sativa subsp. japonica</name>
    <name type="common">Rice</name>
    <dbReference type="NCBI Taxonomy" id="39947"/>
    <lineage>
        <taxon>Eukaryota</taxon>
        <taxon>Viridiplantae</taxon>
        <taxon>Streptophyta</taxon>
        <taxon>Embryophyta</taxon>
        <taxon>Tracheophyta</taxon>
        <taxon>Spermatophyta</taxon>
        <taxon>Magnoliopsida</taxon>
        <taxon>Liliopsida</taxon>
        <taxon>Poales</taxon>
        <taxon>Poaceae</taxon>
        <taxon>BOP clade</taxon>
        <taxon>Oryzoideae</taxon>
        <taxon>Oryzeae</taxon>
        <taxon>Oryzinae</taxon>
        <taxon>Oryza</taxon>
        <taxon>Oryza sativa</taxon>
    </lineage>
</organism>
<feature type="coiled-coil region" evidence="1">
    <location>
        <begin position="232"/>
        <end position="282"/>
    </location>
</feature>
<sequence>MAKTAQIRAAAAGSGGEAAGGGWRGGGGSWWRLAPGKATTVAGETGDGDRDVVRAGGVLLLLLGASAAGLEMAAGMEVAARLVTEAGSGGEAGIGDRIQALEMVLPRGISNGGRLAAAVTEETVATSKDATMEAGKELEGGEMDEFFIGLESRLRRSVKVADSVMMGLVNAAMEDAYKKSLWKDGDLERLVQKLRFAELAIMQLEWSLRFVRGEMESGSGGGCYGDCHEQLLDDLLETRDRIQARLDEAELAVADKDRDYMLRKHEELASALRREADDDEERRVFGELKGSVDRQMARMRFRLEDARSTLMALMETVSGEASPMARLQEAGHEGDGVKCLSGFYSMAQLLMEFQEMVLDAGAVSDSVTSSFEFMERSVSSLKEAMDEQQWLANVEKEMYAATINGFLREISAGFPVLNDCSSPGERQPPTENIWEETEHLKEKTEHNQKSLKGDQCGISGSEYLTTTRPAATGQCYSEEPSICHEEVERLIEEKIDSEIRCELQHVLHSEIFRDLVRKLAVLDVQKLTEENGELNIRVELLCEIYTTVFKDLVSKLSSESAEHFIRTFIKDEVEAVIFARTLKEIKSVTEMVRSEKHIKEENNCSFPGEIEKGLEQNIDFNVLRFPDENACTNNLGRFSMIGNIEQLYTMKMQTSGASEDKCTDYYQVPLEKEILSSPGNCDRQDSEENYLLAEISTGKDGVSDAWNGNVEQSLQQQDHRKLHVGDTALNLSIPPEEANTENAEMTLILNEKLDVIHSTGSNSMLAEQDHFDLQMALVSFTGFQEVFMNFEAVTCEKLETAMLRLVDLLGDEVELLLGLLRKTYKALDRYSPVLEHYLGVREMLKLLGKELALRHQV</sequence>
<dbReference type="AlphaFoldDB" id="B9FG71"/>
<gene>
    <name evidence="2" type="ORF">OsJ_15491</name>
</gene>